<dbReference type="RefSeq" id="WP_283408749.1">
    <property type="nucleotide sequence ID" value="NZ_FXUF01000004.1"/>
</dbReference>
<dbReference type="Gene3D" id="3.40.190.170">
    <property type="entry name" value="Bacterial extracellular solute-binding protein, family 7"/>
    <property type="match status" value="1"/>
</dbReference>
<dbReference type="PROSITE" id="PS51257">
    <property type="entry name" value="PROKAR_LIPOPROTEIN"/>
    <property type="match status" value="1"/>
</dbReference>
<dbReference type="AlphaFoldDB" id="A0AA45WVB0"/>
<dbReference type="GO" id="GO:0055085">
    <property type="term" value="P:transmembrane transport"/>
    <property type="evidence" value="ECO:0007669"/>
    <property type="project" value="InterPro"/>
</dbReference>
<keyword evidence="7" id="KW-1185">Reference proteome</keyword>
<gene>
    <name evidence="6" type="ORF">SAMN06296020_10471</name>
</gene>
<dbReference type="CDD" id="cd13603">
    <property type="entry name" value="PBP2_TRAP_Siap_TeaA_like"/>
    <property type="match status" value="1"/>
</dbReference>
<dbReference type="InterPro" id="IPR038404">
    <property type="entry name" value="TRAP_DctP_sf"/>
</dbReference>
<keyword evidence="2" id="KW-0813">Transport</keyword>
<dbReference type="NCBIfam" id="TIGR00787">
    <property type="entry name" value="dctP"/>
    <property type="match status" value="1"/>
</dbReference>
<dbReference type="EMBL" id="FXUF01000004">
    <property type="protein sequence ID" value="SMP51186.1"/>
    <property type="molecule type" value="Genomic_DNA"/>
</dbReference>
<dbReference type="NCBIfam" id="NF037995">
    <property type="entry name" value="TRAP_S1"/>
    <property type="match status" value="1"/>
</dbReference>
<dbReference type="SUPFAM" id="SSF53850">
    <property type="entry name" value="Periplasmic binding protein-like II"/>
    <property type="match status" value="1"/>
</dbReference>
<name>A0AA45WVB0_9CLOT</name>
<feature type="chain" id="PRO_5041278156" evidence="5">
    <location>
        <begin position="27"/>
        <end position="359"/>
    </location>
</feature>
<evidence type="ECO:0000256" key="3">
    <source>
        <dbReference type="ARBA" id="ARBA00022729"/>
    </source>
</evidence>
<reference evidence="6" key="1">
    <citation type="submission" date="2017-05" db="EMBL/GenBank/DDBJ databases">
        <authorList>
            <person name="Varghese N."/>
            <person name="Submissions S."/>
        </authorList>
    </citation>
    <scope>NUCLEOTIDE SEQUENCE</scope>
    <source>
        <strain evidence="6">Su22</strain>
    </source>
</reference>
<dbReference type="Proteomes" id="UP001158066">
    <property type="component" value="Unassembled WGS sequence"/>
</dbReference>
<dbReference type="InterPro" id="IPR004682">
    <property type="entry name" value="TRAP_DctP"/>
</dbReference>
<dbReference type="PANTHER" id="PTHR33376:SF7">
    <property type="entry name" value="C4-DICARBOXYLATE-BINDING PROTEIN DCTB"/>
    <property type="match status" value="1"/>
</dbReference>
<comment type="caution">
    <text evidence="6">The sequence shown here is derived from an EMBL/GenBank/DDBJ whole genome shotgun (WGS) entry which is preliminary data.</text>
</comment>
<evidence type="ECO:0000313" key="6">
    <source>
        <dbReference type="EMBL" id="SMP51186.1"/>
    </source>
</evidence>
<evidence type="ECO:0000256" key="2">
    <source>
        <dbReference type="ARBA" id="ARBA00022448"/>
    </source>
</evidence>
<feature type="region of interest" description="Disordered" evidence="4">
    <location>
        <begin position="29"/>
        <end position="48"/>
    </location>
</feature>
<sequence length="359" mass="39423">MKKMHLHKGLAFLLIGLMLITLTACGGSSNAPAPAASETPAASDAPAEAPASDEVFELKFAHVVRPTTPKGAAADEFKRLLEERSNGRITVTVFPDSQMGTDQEINEQILTGTLDINAPFFSTVTSFVSEFELFDLPYLFTSEEQIFNALHGEVGAKFNEYLQEKGLVGLGYWSGGFKQLTNNVRPVKSVEDLDGLKIRVSQSPLLVSQFRAINAGGISVPFSELYSALQTGTVDGQENPYSNIASRKFYEVQDYMTISDHGFMGYALIMSKAKYDAMPADLQALLQEVSNEVAAWQWEQTAAMDSEYLQEIIDAGMIVDEFGPAEKEAYRAATAVVYDEFAAKENGQELLDLVEQYTR</sequence>
<feature type="signal peptide" evidence="5">
    <location>
        <begin position="1"/>
        <end position="26"/>
    </location>
</feature>
<organism evidence="6 7">
    <name type="scientific">Anoxynatronum buryatiense</name>
    <dbReference type="NCBI Taxonomy" id="489973"/>
    <lineage>
        <taxon>Bacteria</taxon>
        <taxon>Bacillati</taxon>
        <taxon>Bacillota</taxon>
        <taxon>Clostridia</taxon>
        <taxon>Eubacteriales</taxon>
        <taxon>Clostridiaceae</taxon>
        <taxon>Anoxynatronum</taxon>
    </lineage>
</organism>
<dbReference type="PANTHER" id="PTHR33376">
    <property type="match status" value="1"/>
</dbReference>
<comment type="similarity">
    <text evidence="1">Belongs to the bacterial solute-binding protein 7 family.</text>
</comment>
<evidence type="ECO:0000256" key="5">
    <source>
        <dbReference type="SAM" id="SignalP"/>
    </source>
</evidence>
<accession>A0AA45WVB0</accession>
<evidence type="ECO:0000256" key="4">
    <source>
        <dbReference type="SAM" id="MobiDB-lite"/>
    </source>
</evidence>
<dbReference type="InterPro" id="IPR018389">
    <property type="entry name" value="DctP_fam"/>
</dbReference>
<keyword evidence="3 5" id="KW-0732">Signal</keyword>
<dbReference type="Pfam" id="PF03480">
    <property type="entry name" value="DctP"/>
    <property type="match status" value="1"/>
</dbReference>
<evidence type="ECO:0000313" key="7">
    <source>
        <dbReference type="Proteomes" id="UP001158066"/>
    </source>
</evidence>
<evidence type="ECO:0000256" key="1">
    <source>
        <dbReference type="ARBA" id="ARBA00009023"/>
    </source>
</evidence>
<dbReference type="PIRSF" id="PIRSF006470">
    <property type="entry name" value="DctB"/>
    <property type="match status" value="1"/>
</dbReference>
<dbReference type="GO" id="GO:0030288">
    <property type="term" value="C:outer membrane-bounded periplasmic space"/>
    <property type="evidence" value="ECO:0007669"/>
    <property type="project" value="InterPro"/>
</dbReference>
<proteinExistence type="inferred from homology"/>
<protein>
    <submittedName>
        <fullName evidence="6">C4-dicarboxylate-binding protein DctP</fullName>
    </submittedName>
</protein>